<proteinExistence type="predicted"/>
<feature type="transmembrane region" description="Helical" evidence="8">
    <location>
        <begin position="32"/>
        <end position="54"/>
    </location>
</feature>
<accession>A0ABR1PZM3</accession>
<sequence>MSLVAKKAIELVKRPIRLATAPTAQRAYINTFLFISTSVALLCIASLAYPIFYYSYVPKKVVSLPIHLQYNVAPNPYGLASLSHDLMLDTAYDVSVHLTLPRSPPNLGHGNFMVALVATRSVLEDPAQSWGPAALTTPVDPYVDILAAPGENVVFSSRRAALLPYEDPFISRASRALFLLWHVLVGSSSSSAGRITLDLPMGELVEFRDQLPLSLLLDVQAGPTLQVYAARVELVARLTGVRWLMYNHRIFSFVVCTALFWSAEVISMAAAWAVLIFCFSDNGGGDNGGVDGPRKPKGGNGDDDGDFREPPPPGQPTPSKGFGGSGAVAIASGKLKVEHANGRERQLAIKQEEEDEDRNWAGRDADGATDVVRARREKRPESNGNGGDRRVKEESVERGRQRPLSSLTTAVASSSSLGSPRQSKRQRGGAGGGAQETAAAANGDAYEDEGYDDEEYQDIGGSVGAGTGLSYGQGSDGLLRRRSSSSGKNPQR</sequence>
<feature type="compositionally biased region" description="Gly residues" evidence="7">
    <location>
        <begin position="461"/>
        <end position="475"/>
    </location>
</feature>
<evidence type="ECO:0000256" key="8">
    <source>
        <dbReference type="SAM" id="Phobius"/>
    </source>
</evidence>
<evidence type="ECO:0000313" key="10">
    <source>
        <dbReference type="Proteomes" id="UP001391051"/>
    </source>
</evidence>
<dbReference type="PANTHER" id="PTHR21212:SF0">
    <property type="entry name" value="SEIPIN"/>
    <property type="match status" value="1"/>
</dbReference>
<evidence type="ECO:0000256" key="3">
    <source>
        <dbReference type="ARBA" id="ARBA00022824"/>
    </source>
</evidence>
<evidence type="ECO:0000256" key="7">
    <source>
        <dbReference type="SAM" id="MobiDB-lite"/>
    </source>
</evidence>
<name>A0ABR1PZM3_9PEZI</name>
<organism evidence="9 10">
    <name type="scientific">Apiospora aurea</name>
    <dbReference type="NCBI Taxonomy" id="335848"/>
    <lineage>
        <taxon>Eukaryota</taxon>
        <taxon>Fungi</taxon>
        <taxon>Dikarya</taxon>
        <taxon>Ascomycota</taxon>
        <taxon>Pezizomycotina</taxon>
        <taxon>Sordariomycetes</taxon>
        <taxon>Xylariomycetidae</taxon>
        <taxon>Amphisphaeriales</taxon>
        <taxon>Apiosporaceae</taxon>
        <taxon>Apiospora</taxon>
    </lineage>
</organism>
<protein>
    <recommendedName>
        <fullName evidence="11">Seipin</fullName>
    </recommendedName>
</protein>
<feature type="region of interest" description="Disordered" evidence="7">
    <location>
        <begin position="286"/>
        <end position="327"/>
    </location>
</feature>
<evidence type="ECO:0000256" key="6">
    <source>
        <dbReference type="ARBA" id="ARBA00023136"/>
    </source>
</evidence>
<keyword evidence="6 8" id="KW-0472">Membrane</keyword>
<evidence type="ECO:0000256" key="4">
    <source>
        <dbReference type="ARBA" id="ARBA00022989"/>
    </source>
</evidence>
<keyword evidence="2 8" id="KW-0812">Transmembrane</keyword>
<gene>
    <name evidence="9" type="ORF">PG986_012310</name>
</gene>
<dbReference type="InterPro" id="IPR009617">
    <property type="entry name" value="Seipin"/>
</dbReference>
<dbReference type="PANTHER" id="PTHR21212">
    <property type="entry name" value="BERNARDINELLI-SEIP CONGENITAL LIPODYSTROPHY 2 HOMOLOG BSCL2 PROTEIN"/>
    <property type="match status" value="1"/>
</dbReference>
<dbReference type="Pfam" id="PF06775">
    <property type="entry name" value="Seipin"/>
    <property type="match status" value="1"/>
</dbReference>
<evidence type="ECO:0000256" key="1">
    <source>
        <dbReference type="ARBA" id="ARBA00004477"/>
    </source>
</evidence>
<dbReference type="CDD" id="cd23995">
    <property type="entry name" value="Seipin_BSCL2_like"/>
    <property type="match status" value="1"/>
</dbReference>
<comment type="subcellular location">
    <subcellularLocation>
        <location evidence="1">Endoplasmic reticulum membrane</location>
        <topology evidence="1">Multi-pass membrane protein</topology>
    </subcellularLocation>
</comment>
<dbReference type="Proteomes" id="UP001391051">
    <property type="component" value="Unassembled WGS sequence"/>
</dbReference>
<keyword evidence="10" id="KW-1185">Reference proteome</keyword>
<evidence type="ECO:0000256" key="2">
    <source>
        <dbReference type="ARBA" id="ARBA00022692"/>
    </source>
</evidence>
<feature type="compositionally biased region" description="Low complexity" evidence="7">
    <location>
        <begin position="435"/>
        <end position="444"/>
    </location>
</feature>
<keyword evidence="3" id="KW-0256">Endoplasmic reticulum</keyword>
<reference evidence="9 10" key="1">
    <citation type="submission" date="2023-01" db="EMBL/GenBank/DDBJ databases">
        <title>Analysis of 21 Apiospora genomes using comparative genomics revels a genus with tremendous synthesis potential of carbohydrate active enzymes and secondary metabolites.</title>
        <authorList>
            <person name="Sorensen T."/>
        </authorList>
    </citation>
    <scope>NUCLEOTIDE SEQUENCE [LARGE SCALE GENOMIC DNA]</scope>
    <source>
        <strain evidence="9 10">CBS 24483</strain>
    </source>
</reference>
<dbReference type="GeneID" id="92081594"/>
<evidence type="ECO:0000256" key="5">
    <source>
        <dbReference type="ARBA" id="ARBA00023098"/>
    </source>
</evidence>
<evidence type="ECO:0008006" key="11">
    <source>
        <dbReference type="Google" id="ProtNLM"/>
    </source>
</evidence>
<feature type="compositionally biased region" description="Acidic residues" evidence="7">
    <location>
        <begin position="445"/>
        <end position="457"/>
    </location>
</feature>
<feature type="region of interest" description="Disordered" evidence="7">
    <location>
        <begin position="349"/>
        <end position="492"/>
    </location>
</feature>
<comment type="caution">
    <text evidence="9">The sequence shown here is derived from an EMBL/GenBank/DDBJ whole genome shotgun (WGS) entry which is preliminary data.</text>
</comment>
<evidence type="ECO:0000313" key="9">
    <source>
        <dbReference type="EMBL" id="KAK7943197.1"/>
    </source>
</evidence>
<keyword evidence="5" id="KW-0443">Lipid metabolism</keyword>
<dbReference type="EMBL" id="JAQQWE010000008">
    <property type="protein sequence ID" value="KAK7943197.1"/>
    <property type="molecule type" value="Genomic_DNA"/>
</dbReference>
<dbReference type="RefSeq" id="XP_066695228.1">
    <property type="nucleotide sequence ID" value="XM_066848532.1"/>
</dbReference>
<feature type="compositionally biased region" description="Basic and acidic residues" evidence="7">
    <location>
        <begin position="358"/>
        <end position="400"/>
    </location>
</feature>
<keyword evidence="4 8" id="KW-1133">Transmembrane helix</keyword>
<feature type="compositionally biased region" description="Low complexity" evidence="7">
    <location>
        <begin position="404"/>
        <end position="419"/>
    </location>
</feature>